<name>A0AAI9U520_9PEZI</name>
<organism evidence="1 2">
    <name type="scientific">Colletotrichum cuscutae</name>
    <dbReference type="NCBI Taxonomy" id="1209917"/>
    <lineage>
        <taxon>Eukaryota</taxon>
        <taxon>Fungi</taxon>
        <taxon>Dikarya</taxon>
        <taxon>Ascomycota</taxon>
        <taxon>Pezizomycotina</taxon>
        <taxon>Sordariomycetes</taxon>
        <taxon>Hypocreomycetidae</taxon>
        <taxon>Glomerellales</taxon>
        <taxon>Glomerellaceae</taxon>
        <taxon>Colletotrichum</taxon>
        <taxon>Colletotrichum acutatum species complex</taxon>
    </lineage>
</organism>
<comment type="caution">
    <text evidence="1">The sequence shown here is derived from an EMBL/GenBank/DDBJ whole genome shotgun (WGS) entry which is preliminary data.</text>
</comment>
<proteinExistence type="predicted"/>
<dbReference type="EMBL" id="MPDP01000304">
    <property type="protein sequence ID" value="KAK1450711.1"/>
    <property type="molecule type" value="Genomic_DNA"/>
</dbReference>
<evidence type="ECO:0000313" key="2">
    <source>
        <dbReference type="Proteomes" id="UP001239213"/>
    </source>
</evidence>
<keyword evidence="2" id="KW-1185">Reference proteome</keyword>
<dbReference type="AlphaFoldDB" id="A0AAI9U520"/>
<evidence type="ECO:0000313" key="1">
    <source>
        <dbReference type="EMBL" id="KAK1450711.1"/>
    </source>
</evidence>
<protein>
    <submittedName>
        <fullName evidence="1">All development altered-3</fullName>
    </submittedName>
</protein>
<dbReference type="Proteomes" id="UP001239213">
    <property type="component" value="Unassembled WGS sequence"/>
</dbReference>
<sequence length="480" mass="54705">MFLDLLLMGWPNGGDSKRQPFGSQVKDSIREEQYQPITSLNLRDWKVIELWFQDILGRTFLCGLPEEPKLRRRASILAGDSPRDCFVEHDYPDGYTTTQYKYPTYTFVDIICQEILLSEKRVLSTYNSPSLITGEEHDSPQNPSGYLGLIQLKIWYDPRAAILRIPLFPNGLGKSDATNKTLATIALGTESFLGKDGPVHPLTPIEESRALPTIFPFYTDSIRNTDLLTSSRPKGLTCLRVYQQFVSFHPSNSTQQARAWTSQMTIFEEYLGDSPPKLLRQIEGNTAGTSQLGSNGMLLLAVFDRFFDINDLNPDVDCPNLITEQLLRVFRFHVREQEFVDIPPAHNVDSVIKIFHIPTIGKVVRKIQNRITSLDATEEALIFVIFFAAVTSMAPDEASDEETTLLTHYPELLHLSNSFHMEPCWPCNSGYHPSIWKTDDGYGCLFGFWTLTYLWTMVQNQRYVTRLRTHEGNETNRPSS</sequence>
<reference evidence="1" key="1">
    <citation type="submission" date="2016-11" db="EMBL/GenBank/DDBJ databases">
        <title>The genome sequence of Colletotrichum cuscutae.</title>
        <authorList>
            <person name="Baroncelli R."/>
        </authorList>
    </citation>
    <scope>NUCLEOTIDE SEQUENCE</scope>
    <source>
        <strain evidence="1">IMI 304802</strain>
    </source>
</reference>
<accession>A0AAI9U520</accession>
<gene>
    <name evidence="1" type="ORF">CCUS01_02167</name>
</gene>